<feature type="transmembrane region" description="Helical" evidence="1">
    <location>
        <begin position="351"/>
        <end position="370"/>
    </location>
</feature>
<proteinExistence type="predicted"/>
<feature type="transmembrane region" description="Helical" evidence="1">
    <location>
        <begin position="96"/>
        <end position="117"/>
    </location>
</feature>
<organism evidence="2 3">
    <name type="scientific">Pseudomonas fluorescens</name>
    <dbReference type="NCBI Taxonomy" id="294"/>
    <lineage>
        <taxon>Bacteria</taxon>
        <taxon>Pseudomonadati</taxon>
        <taxon>Pseudomonadota</taxon>
        <taxon>Gammaproteobacteria</taxon>
        <taxon>Pseudomonadales</taxon>
        <taxon>Pseudomonadaceae</taxon>
        <taxon>Pseudomonas</taxon>
    </lineage>
</organism>
<feature type="transmembrane region" description="Helical" evidence="1">
    <location>
        <begin position="298"/>
        <end position="320"/>
    </location>
</feature>
<gene>
    <name evidence="2" type="ORF">J7E47_02250</name>
</gene>
<keyword evidence="1" id="KW-0812">Transmembrane</keyword>
<keyword evidence="1" id="KW-1133">Transmembrane helix</keyword>
<name>A0A944DFQ9_PSEFL</name>
<protein>
    <recommendedName>
        <fullName evidence="4">Polysaccharide biosynthesis protein</fullName>
    </recommendedName>
</protein>
<dbReference type="AlphaFoldDB" id="A0A944DFQ9"/>
<feature type="transmembrane region" description="Helical" evidence="1">
    <location>
        <begin position="220"/>
        <end position="246"/>
    </location>
</feature>
<feature type="transmembrane region" description="Helical" evidence="1">
    <location>
        <begin position="7"/>
        <end position="26"/>
    </location>
</feature>
<evidence type="ECO:0000313" key="3">
    <source>
        <dbReference type="Proteomes" id="UP000692896"/>
    </source>
</evidence>
<evidence type="ECO:0000313" key="2">
    <source>
        <dbReference type="EMBL" id="MBT2327539.1"/>
    </source>
</evidence>
<reference evidence="2" key="1">
    <citation type="submission" date="2021-03" db="EMBL/GenBank/DDBJ databases">
        <title>Genomic analysis provides insights into the functional capacity of soil bacteria communities inhabiting an altitudinal gradient in the Atacama Desert.</title>
        <authorList>
            <person name="Gonzalez M."/>
            <person name="Maldonado J."/>
            <person name="Maza F."/>
            <person name="Hodar C."/>
            <person name="Cortes M."/>
            <person name="Palma R."/>
            <person name="Andreani C."/>
            <person name="Gaete A."/>
            <person name="Vasquez-Dean J."/>
            <person name="Acuna V."/>
            <person name="Aguado M."/>
            <person name="Mandakovic D."/>
            <person name="Latorre M."/>
            <person name="Orellana A."/>
            <person name="Gutierrez R."/>
            <person name="Montecino M."/>
            <person name="Allende M."/>
            <person name="Maass A."/>
            <person name="Cambiazo V."/>
        </authorList>
    </citation>
    <scope>NUCLEOTIDE SEQUENCE</scope>
    <source>
        <strain evidence="2">ISL-25</strain>
    </source>
</reference>
<comment type="caution">
    <text evidence="2">The sequence shown here is derived from an EMBL/GenBank/DDBJ whole genome shotgun (WGS) entry which is preliminary data.</text>
</comment>
<feature type="transmembrane region" description="Helical" evidence="1">
    <location>
        <begin position="325"/>
        <end position="345"/>
    </location>
</feature>
<dbReference type="Proteomes" id="UP000692896">
    <property type="component" value="Unassembled WGS sequence"/>
</dbReference>
<feature type="transmembrane region" description="Helical" evidence="1">
    <location>
        <begin position="258"/>
        <end position="278"/>
    </location>
</feature>
<keyword evidence="1" id="KW-0472">Membrane</keyword>
<dbReference type="EMBL" id="JAGGOB010000006">
    <property type="protein sequence ID" value="MBT2327539.1"/>
    <property type="molecule type" value="Genomic_DNA"/>
</dbReference>
<dbReference type="RefSeq" id="WP_214913054.1">
    <property type="nucleotide sequence ID" value="NZ_JAGGNX010000004.1"/>
</dbReference>
<sequence length="379" mass="42813">MNKGTLFGAGYQAINFFLLLVQAIFLPRYLGLDLYGAGLLLILPILMVGGLWEPVVQRYCIAGDGIPQRWWLSGGLFILVCYSIYLFLLLPPEDGGIVAFLSGLFFLLEYMLAIYYIAKFQAAKQYAKIFLLSLGGFLICGVVFFLNKSPWLICVFYAAYFFPVLIWGAVSFRFNDKAVVHFYGAFSDVLDAISTRLFYVLINNFYVVLVGFLYGPSKAAVLKIVISLISAFRFCNPFSIGHFYSLTHNASWGDKLKLSSLPLVFFFIGVLLVWLLLPWVSDYGIIFLGQNYQAVNEFFSDVLLGVPFYLWSPFLTIVFFRAIGWLYISLICLFALLVSSVFLYFNNVALFFVFSCFSYSLLVLSLGVTLEIRSSAVKV</sequence>
<accession>A0A944DFQ9</accession>
<feature type="transmembrane region" description="Helical" evidence="1">
    <location>
        <begin position="193"/>
        <end position="214"/>
    </location>
</feature>
<feature type="transmembrane region" description="Helical" evidence="1">
    <location>
        <begin position="129"/>
        <end position="146"/>
    </location>
</feature>
<feature type="transmembrane region" description="Helical" evidence="1">
    <location>
        <begin position="70"/>
        <end position="90"/>
    </location>
</feature>
<evidence type="ECO:0008006" key="4">
    <source>
        <dbReference type="Google" id="ProtNLM"/>
    </source>
</evidence>
<evidence type="ECO:0000256" key="1">
    <source>
        <dbReference type="SAM" id="Phobius"/>
    </source>
</evidence>
<feature type="transmembrane region" description="Helical" evidence="1">
    <location>
        <begin position="152"/>
        <end position="172"/>
    </location>
</feature>
<feature type="transmembrane region" description="Helical" evidence="1">
    <location>
        <begin position="32"/>
        <end position="49"/>
    </location>
</feature>